<keyword evidence="4 6" id="KW-0732">Signal</keyword>
<proteinExistence type="inferred from homology"/>
<organism evidence="7 8">
    <name type="scientific">Kurthia gibsonii</name>
    <dbReference type="NCBI Taxonomy" id="33946"/>
    <lineage>
        <taxon>Bacteria</taxon>
        <taxon>Bacillati</taxon>
        <taxon>Bacillota</taxon>
        <taxon>Bacilli</taxon>
        <taxon>Bacillales</taxon>
        <taxon>Caryophanaceae</taxon>
        <taxon>Kurthia</taxon>
    </lineage>
</organism>
<evidence type="ECO:0000256" key="5">
    <source>
        <dbReference type="RuleBase" id="RU003512"/>
    </source>
</evidence>
<dbReference type="RefSeq" id="WP_068452150.1">
    <property type="nucleotide sequence ID" value="NZ_CP147847.1"/>
</dbReference>
<dbReference type="PANTHER" id="PTHR42953">
    <property type="entry name" value="HIGH-AFFINITY ZINC UPTAKE SYSTEM PROTEIN ZNUA-RELATED"/>
    <property type="match status" value="1"/>
</dbReference>
<dbReference type="EMBL" id="JBCEWA010000002">
    <property type="protein sequence ID" value="MEL5987407.1"/>
    <property type="molecule type" value="Genomic_DNA"/>
</dbReference>
<dbReference type="PROSITE" id="PS51257">
    <property type="entry name" value="PROKAR_LIPOPROTEIN"/>
    <property type="match status" value="1"/>
</dbReference>
<keyword evidence="8" id="KW-1185">Reference proteome</keyword>
<sequence length="311" mass="35328">MKKSTIWMSLILILSIALAACGNGEAKKTETDRKQVVVTNSILYDMTKEIAGDKVDVHSIVPVGKDPHDYEVLPEDIKKATDADLILYNGLNLETGGDAWFTKLMNNANKKENRDYFAVSEGVEPLYLEGKNADGKEDPHAWLSLENGMIYVNNITQKLVLLDKDNKDYYAKNAADYTQKLMKLHQEAKEKFSKIPKDKRMVVTSEGSFKYFSLAYQIPSAYIWEINTEEEGTPDQIKNLVDQLRKSKVPALFVESSVDDRPMKTISKETGIPIHAKIFTDSISEKGDHGDSYYNMMKWNFDQIYDGLMKK</sequence>
<comment type="similarity">
    <text evidence="5">Belongs to the bacterial solute-binding protein 9 family.</text>
</comment>
<dbReference type="InterPro" id="IPR006127">
    <property type="entry name" value="ZnuA-like"/>
</dbReference>
<dbReference type="InterPro" id="IPR006129">
    <property type="entry name" value="AdhesinB"/>
</dbReference>
<dbReference type="PRINTS" id="PR00691">
    <property type="entry name" value="ADHESINB"/>
</dbReference>
<evidence type="ECO:0000256" key="4">
    <source>
        <dbReference type="ARBA" id="ARBA00022729"/>
    </source>
</evidence>
<accession>A0ABU9LIF2</accession>
<evidence type="ECO:0000256" key="1">
    <source>
        <dbReference type="ARBA" id="ARBA00004196"/>
    </source>
</evidence>
<evidence type="ECO:0000256" key="2">
    <source>
        <dbReference type="ARBA" id="ARBA00022448"/>
    </source>
</evidence>
<feature type="signal peptide" evidence="6">
    <location>
        <begin position="1"/>
        <end position="19"/>
    </location>
</feature>
<keyword evidence="2 5" id="KW-0813">Transport</keyword>
<feature type="chain" id="PRO_5045963317" evidence="6">
    <location>
        <begin position="20"/>
        <end position="311"/>
    </location>
</feature>
<dbReference type="PANTHER" id="PTHR42953:SF1">
    <property type="entry name" value="METAL-BINDING PROTEIN HI_0362-RELATED"/>
    <property type="match status" value="1"/>
</dbReference>
<dbReference type="InterPro" id="IPR050492">
    <property type="entry name" value="Bact_metal-bind_prot9"/>
</dbReference>
<dbReference type="CDD" id="cd01137">
    <property type="entry name" value="PsaA"/>
    <property type="match status" value="1"/>
</dbReference>
<comment type="subcellular location">
    <subcellularLocation>
        <location evidence="1">Cell envelope</location>
    </subcellularLocation>
</comment>
<dbReference type="SUPFAM" id="SSF53807">
    <property type="entry name" value="Helical backbone' metal receptor"/>
    <property type="match status" value="1"/>
</dbReference>
<evidence type="ECO:0000256" key="6">
    <source>
        <dbReference type="SAM" id="SignalP"/>
    </source>
</evidence>
<reference evidence="7 8" key="1">
    <citation type="submission" date="2024-04" db="EMBL/GenBank/DDBJ databases">
        <authorList>
            <person name="Wu Y.S."/>
            <person name="Zhang L."/>
        </authorList>
    </citation>
    <scope>NUCLEOTIDE SEQUENCE [LARGE SCALE GENOMIC DNA]</scope>
    <source>
        <strain evidence="7 8">KG-01</strain>
    </source>
</reference>
<dbReference type="Proteomes" id="UP001398420">
    <property type="component" value="Unassembled WGS sequence"/>
</dbReference>
<comment type="caution">
    <text evidence="7">The sequence shown here is derived from an EMBL/GenBank/DDBJ whole genome shotgun (WGS) entry which is preliminary data.</text>
</comment>
<protein>
    <submittedName>
        <fullName evidence="7">Metal ABC transporter substrate-binding protein</fullName>
    </submittedName>
</protein>
<keyword evidence="3" id="KW-0479">Metal-binding</keyword>
<evidence type="ECO:0000313" key="8">
    <source>
        <dbReference type="Proteomes" id="UP001398420"/>
    </source>
</evidence>
<evidence type="ECO:0000313" key="7">
    <source>
        <dbReference type="EMBL" id="MEL5987407.1"/>
    </source>
</evidence>
<dbReference type="PRINTS" id="PR00690">
    <property type="entry name" value="ADHESNFAMILY"/>
</dbReference>
<dbReference type="Pfam" id="PF01297">
    <property type="entry name" value="ZnuA"/>
    <property type="match status" value="1"/>
</dbReference>
<gene>
    <name evidence="7" type="ORF">AAF454_03070</name>
</gene>
<name>A0ABU9LIF2_9BACL</name>
<evidence type="ECO:0000256" key="3">
    <source>
        <dbReference type="ARBA" id="ARBA00022723"/>
    </source>
</evidence>
<dbReference type="InterPro" id="IPR006128">
    <property type="entry name" value="Lipoprotein_PsaA-like"/>
</dbReference>
<dbReference type="Gene3D" id="3.40.50.1980">
    <property type="entry name" value="Nitrogenase molybdenum iron protein domain"/>
    <property type="match status" value="2"/>
</dbReference>